<keyword evidence="7 8" id="KW-0066">ATP synthesis</keyword>
<dbReference type="HAMAP" id="MF_01416">
    <property type="entry name" value="ATP_synth_delta_bact"/>
    <property type="match status" value="1"/>
</dbReference>
<name>A0A0M4SXH0_9GAMM</name>
<evidence type="ECO:0000313" key="10">
    <source>
        <dbReference type="Proteomes" id="UP000059847"/>
    </source>
</evidence>
<dbReference type="OrthoDB" id="9816221at2"/>
<comment type="similarity">
    <text evidence="8">Belongs to the ATPase delta chain family.</text>
</comment>
<dbReference type="Gene3D" id="1.10.520.20">
    <property type="entry name" value="N-terminal domain of the delta subunit of the F1F0-ATP synthase"/>
    <property type="match status" value="1"/>
</dbReference>
<proteinExistence type="inferred from homology"/>
<dbReference type="SUPFAM" id="SSF47928">
    <property type="entry name" value="N-terminal domain of the delta subunit of the F1F0-ATP synthase"/>
    <property type="match status" value="1"/>
</dbReference>
<keyword evidence="5 8" id="KW-0472">Membrane</keyword>
<dbReference type="STRING" id="45610.AOC03_05690"/>
<comment type="function">
    <text evidence="8">This protein is part of the stalk that links CF(0) to CF(1). It either transmits conformational changes from CF(0) to CF(1) or is implicated in proton conduction.</text>
</comment>
<dbReference type="Proteomes" id="UP000059847">
    <property type="component" value="Chromosome"/>
</dbReference>
<organism evidence="9 10">
    <name type="scientific">Psychrobacter urativorans</name>
    <dbReference type="NCBI Taxonomy" id="45610"/>
    <lineage>
        <taxon>Bacteria</taxon>
        <taxon>Pseudomonadati</taxon>
        <taxon>Pseudomonadota</taxon>
        <taxon>Gammaproteobacteria</taxon>
        <taxon>Moraxellales</taxon>
        <taxon>Moraxellaceae</taxon>
        <taxon>Psychrobacter</taxon>
    </lineage>
</organism>
<dbReference type="KEGG" id="pur:AOC03_05690"/>
<evidence type="ECO:0000256" key="5">
    <source>
        <dbReference type="ARBA" id="ARBA00023136"/>
    </source>
</evidence>
<dbReference type="PANTHER" id="PTHR11910">
    <property type="entry name" value="ATP SYNTHASE DELTA CHAIN"/>
    <property type="match status" value="1"/>
</dbReference>
<keyword evidence="8" id="KW-1003">Cell membrane</keyword>
<dbReference type="PROSITE" id="PS00389">
    <property type="entry name" value="ATPASE_DELTA"/>
    <property type="match status" value="1"/>
</dbReference>
<keyword evidence="3 8" id="KW-0375">Hydrogen ion transport</keyword>
<dbReference type="InterPro" id="IPR000711">
    <property type="entry name" value="ATPase_OSCP/dsu"/>
</dbReference>
<dbReference type="GO" id="GO:0046933">
    <property type="term" value="F:proton-transporting ATP synthase activity, rotational mechanism"/>
    <property type="evidence" value="ECO:0007669"/>
    <property type="project" value="UniProtKB-UniRule"/>
</dbReference>
<evidence type="ECO:0000313" key="9">
    <source>
        <dbReference type="EMBL" id="ALF59610.1"/>
    </source>
</evidence>
<keyword evidence="10" id="KW-1185">Reference proteome</keyword>
<dbReference type="EMBL" id="CP012678">
    <property type="protein sequence ID" value="ALF59610.1"/>
    <property type="molecule type" value="Genomic_DNA"/>
</dbReference>
<evidence type="ECO:0000256" key="6">
    <source>
        <dbReference type="ARBA" id="ARBA00023196"/>
    </source>
</evidence>
<dbReference type="NCBIfam" id="TIGR01145">
    <property type="entry name" value="ATP_synt_delta"/>
    <property type="match status" value="1"/>
</dbReference>
<dbReference type="AlphaFoldDB" id="A0A0M4SXH0"/>
<evidence type="ECO:0000256" key="1">
    <source>
        <dbReference type="ARBA" id="ARBA00004370"/>
    </source>
</evidence>
<keyword evidence="2 8" id="KW-0813">Transport</keyword>
<comment type="subcellular location">
    <subcellularLocation>
        <location evidence="8">Cell membrane</location>
        <topology evidence="8">Peripheral membrane protein</topology>
    </subcellularLocation>
    <subcellularLocation>
        <location evidence="1">Membrane</location>
    </subcellularLocation>
</comment>
<dbReference type="InterPro" id="IPR020781">
    <property type="entry name" value="ATPase_OSCP/d_CS"/>
</dbReference>
<sequence length="207" mass="22857">MADLSTLARPYAKAAFDYANENGVVNEWEDFLFIASTIVKDTSFQPLLDNPAVSAEQKSAVLVDLYDTQVASDNDSAFKLLLKNNQGHSHDGNVRYPPVSTELSNFVIQLSEHERLALLPEVYEHYRHHKALSLKQLDAYVTSAYPLTDAQRELLQSRLAASLNASVVIHESVDASLLAGATIKVGDKVIDDSMRGKLQQLKTQLTA</sequence>
<dbReference type="NCBIfam" id="NF004402">
    <property type="entry name" value="PRK05758.2-2"/>
    <property type="match status" value="1"/>
</dbReference>
<evidence type="ECO:0000256" key="4">
    <source>
        <dbReference type="ARBA" id="ARBA00023065"/>
    </source>
</evidence>
<keyword evidence="4 8" id="KW-0406">Ion transport</keyword>
<evidence type="ECO:0000256" key="2">
    <source>
        <dbReference type="ARBA" id="ARBA00022448"/>
    </source>
</evidence>
<gene>
    <name evidence="8" type="primary">atpH</name>
    <name evidence="9" type="ORF">AOC03_05690</name>
</gene>
<reference evidence="9 10" key="1">
    <citation type="submission" date="2015-09" db="EMBL/GenBank/DDBJ databases">
        <title>Complete genome of Psychrobacter urativorans R10.10B.</title>
        <authorList>
            <person name="See-Too W.S."/>
            <person name="Chan K.G."/>
        </authorList>
    </citation>
    <scope>NUCLEOTIDE SEQUENCE [LARGE SCALE GENOMIC DNA]</scope>
    <source>
        <strain evidence="9 10">R10.10B</strain>
    </source>
</reference>
<dbReference type="Pfam" id="PF00213">
    <property type="entry name" value="OSCP"/>
    <property type="match status" value="2"/>
</dbReference>
<evidence type="ECO:0000256" key="3">
    <source>
        <dbReference type="ARBA" id="ARBA00022781"/>
    </source>
</evidence>
<dbReference type="InterPro" id="IPR026015">
    <property type="entry name" value="ATP_synth_OSCP/delta_N_sf"/>
</dbReference>
<accession>A0A0M4SXH0</accession>
<dbReference type="GO" id="GO:0045259">
    <property type="term" value="C:proton-transporting ATP synthase complex"/>
    <property type="evidence" value="ECO:0007669"/>
    <property type="project" value="UniProtKB-KW"/>
</dbReference>
<dbReference type="RefSeq" id="WP_062534132.1">
    <property type="nucleotide sequence ID" value="NZ_CP012678.1"/>
</dbReference>
<keyword evidence="6 8" id="KW-0139">CF(1)</keyword>
<evidence type="ECO:0000256" key="8">
    <source>
        <dbReference type="HAMAP-Rule" id="MF_01416"/>
    </source>
</evidence>
<dbReference type="GO" id="GO:0005886">
    <property type="term" value="C:plasma membrane"/>
    <property type="evidence" value="ECO:0007669"/>
    <property type="project" value="UniProtKB-SubCell"/>
</dbReference>
<evidence type="ECO:0000256" key="7">
    <source>
        <dbReference type="ARBA" id="ARBA00023310"/>
    </source>
</evidence>
<comment type="function">
    <text evidence="8">F(1)F(0) ATP synthase produces ATP from ADP in the presence of a proton or sodium gradient. F-type ATPases consist of two structural domains, F(1) containing the extramembraneous catalytic core and F(0) containing the membrane proton channel, linked together by a central stalk and a peripheral stalk. During catalysis, ATP synthesis in the catalytic domain of F(1) is coupled via a rotary mechanism of the central stalk subunits to proton translocation.</text>
</comment>
<protein>
    <recommendedName>
        <fullName evidence="8">ATP synthase subunit delta</fullName>
    </recommendedName>
    <alternativeName>
        <fullName evidence="8">ATP synthase F(1) sector subunit delta</fullName>
    </alternativeName>
    <alternativeName>
        <fullName evidence="8">F-type ATPase subunit delta</fullName>
        <shortName evidence="8">F-ATPase subunit delta</shortName>
    </alternativeName>
</protein>